<dbReference type="Gene3D" id="3.90.550.10">
    <property type="entry name" value="Spore Coat Polysaccharide Biosynthesis Protein SpsA, Chain A"/>
    <property type="match status" value="1"/>
</dbReference>
<evidence type="ECO:0000313" key="3">
    <source>
        <dbReference type="Proteomes" id="UP000503339"/>
    </source>
</evidence>
<keyword evidence="2" id="KW-0808">Transferase</keyword>
<feature type="domain" description="Glycosyltransferase 2-like" evidence="1">
    <location>
        <begin position="22"/>
        <end position="115"/>
    </location>
</feature>
<sequence>MVFGAKNPLAKCFMTAKPNLAVVVIGYRAPPSMIGSVRSLLDQGVALEILVVNSGGGDAKSLLSEAGLDVPVIEISHRLFVGAARNIGIAATKAPFVAFLADDCLACPDWAEARLSQHLSGAPMVSSAILNSHPQNPFACAAYLALFVRRLPGLPAELALRYGVSFDRRLFEKYGVFDESMRVAEDTDFLKRLPPELEPLWYPRVKTIHRNQTRLLGLLVDQYGRGYRTGAYYTGTTPSKPLRLARNTFSDRRQVRRLVQIGLSGAELAFARRSMPLVLLALLAKSLGVYRGARAQLKMAGRAKNDL</sequence>
<dbReference type="CDD" id="cd00761">
    <property type="entry name" value="Glyco_tranf_GTA_type"/>
    <property type="match status" value="1"/>
</dbReference>
<dbReference type="AlphaFoldDB" id="A0A6M7UGR7"/>
<dbReference type="Pfam" id="PF00535">
    <property type="entry name" value="Glycos_transf_2"/>
    <property type="match status" value="1"/>
</dbReference>
<dbReference type="KEGG" id="merd:EB233_10810"/>
<name>A0A6M7UGR7_9HYPH</name>
<organism evidence="2 3">
    <name type="scientific">Mesorhizobium erdmanii</name>
    <dbReference type="NCBI Taxonomy" id="1777866"/>
    <lineage>
        <taxon>Bacteria</taxon>
        <taxon>Pseudomonadati</taxon>
        <taxon>Pseudomonadota</taxon>
        <taxon>Alphaproteobacteria</taxon>
        <taxon>Hyphomicrobiales</taxon>
        <taxon>Phyllobacteriaceae</taxon>
        <taxon>Mesorhizobium</taxon>
    </lineage>
</organism>
<evidence type="ECO:0000259" key="1">
    <source>
        <dbReference type="Pfam" id="PF00535"/>
    </source>
</evidence>
<dbReference type="PANTHER" id="PTHR22916:SF3">
    <property type="entry name" value="UDP-GLCNAC:BETAGAL BETA-1,3-N-ACETYLGLUCOSAMINYLTRANSFERASE-LIKE PROTEIN 1"/>
    <property type="match status" value="1"/>
</dbReference>
<keyword evidence="3" id="KW-1185">Reference proteome</keyword>
<reference evidence="2 3" key="1">
    <citation type="submission" date="2018-10" db="EMBL/GenBank/DDBJ databases">
        <authorList>
            <person name="Perry B.J."/>
            <person name="Sullivan J.T."/>
            <person name="Murphy R.J.T."/>
            <person name="Ramsay J.P."/>
            <person name="Ronson C.W."/>
        </authorList>
    </citation>
    <scope>NUCLEOTIDE SEQUENCE [LARGE SCALE GENOMIC DNA]</scope>
    <source>
        <strain evidence="2 3">NZP2014</strain>
    </source>
</reference>
<gene>
    <name evidence="2" type="ORF">EB233_10810</name>
</gene>
<proteinExistence type="predicted"/>
<accession>A0A6M7UGR7</accession>
<dbReference type="Proteomes" id="UP000503339">
    <property type="component" value="Chromosome"/>
</dbReference>
<dbReference type="InterPro" id="IPR001173">
    <property type="entry name" value="Glyco_trans_2-like"/>
</dbReference>
<evidence type="ECO:0000313" key="2">
    <source>
        <dbReference type="EMBL" id="QKC75966.1"/>
    </source>
</evidence>
<dbReference type="InterPro" id="IPR029044">
    <property type="entry name" value="Nucleotide-diphossugar_trans"/>
</dbReference>
<protein>
    <submittedName>
        <fullName evidence="2">Glycosyltransferase family 2 protein</fullName>
    </submittedName>
</protein>
<dbReference type="SUPFAM" id="SSF53448">
    <property type="entry name" value="Nucleotide-diphospho-sugar transferases"/>
    <property type="match status" value="1"/>
</dbReference>
<dbReference type="PANTHER" id="PTHR22916">
    <property type="entry name" value="GLYCOSYLTRANSFERASE"/>
    <property type="match status" value="1"/>
</dbReference>
<dbReference type="EMBL" id="CP033361">
    <property type="protein sequence ID" value="QKC75966.1"/>
    <property type="molecule type" value="Genomic_DNA"/>
</dbReference>
<dbReference type="GO" id="GO:0016758">
    <property type="term" value="F:hexosyltransferase activity"/>
    <property type="evidence" value="ECO:0007669"/>
    <property type="project" value="UniProtKB-ARBA"/>
</dbReference>